<reference evidence="2" key="2">
    <citation type="submission" date="2025-09" db="UniProtKB">
        <authorList>
            <consortium name="Ensembl"/>
        </authorList>
    </citation>
    <scope>IDENTIFICATION</scope>
</reference>
<name>A0A672K8K3_SINGR</name>
<dbReference type="PANTHER" id="PTHR31958:SF2">
    <property type="entry name" value="COILED-COIL DOMAIN-CONTAINING PROTEIN 127"/>
    <property type="match status" value="1"/>
</dbReference>
<sequence length="192" mass="22107">RNNIILCSPQSMNDPERQAGGGDGSKLNYALIGSMLGIACVRTLDTKIEIHHHALDSQNQKPKEKGDLMRLEIKNEISRAFQKALEMETKQEESASVFLNQVEHRLMERQWDFCSYFVRSPKMVAREKELLVFTAKESLLAHLKMEDGLRDIFNNDRTCANLFNTDEYWRLQLTLQSHQRAEAAILGIQTKK</sequence>
<dbReference type="AlphaFoldDB" id="A0A672K8K3"/>
<proteinExistence type="predicted"/>
<evidence type="ECO:0000313" key="2">
    <source>
        <dbReference type="Ensembl" id="ENSSGRP00000007214.1"/>
    </source>
</evidence>
<protein>
    <submittedName>
        <fullName evidence="2">Uncharacterized protein</fullName>
    </submittedName>
</protein>
<keyword evidence="3" id="KW-1185">Reference proteome</keyword>
<dbReference type="Ensembl" id="ENSSGRT00000007875.1">
    <property type="protein sequence ID" value="ENSSGRP00000007214.1"/>
    <property type="gene ID" value="ENSSGRG00000004923.1"/>
</dbReference>
<organism evidence="2 3">
    <name type="scientific">Sinocyclocheilus grahami</name>
    <name type="common">Dianchi golden-line fish</name>
    <name type="synonym">Barbus grahami</name>
    <dbReference type="NCBI Taxonomy" id="75366"/>
    <lineage>
        <taxon>Eukaryota</taxon>
        <taxon>Metazoa</taxon>
        <taxon>Chordata</taxon>
        <taxon>Craniata</taxon>
        <taxon>Vertebrata</taxon>
        <taxon>Euteleostomi</taxon>
        <taxon>Actinopterygii</taxon>
        <taxon>Neopterygii</taxon>
        <taxon>Teleostei</taxon>
        <taxon>Ostariophysi</taxon>
        <taxon>Cypriniformes</taxon>
        <taxon>Cyprinidae</taxon>
        <taxon>Cyprininae</taxon>
        <taxon>Sinocyclocheilus</taxon>
    </lineage>
</organism>
<accession>A0A672K8K3</accession>
<feature type="compositionally biased region" description="Polar residues" evidence="1">
    <location>
        <begin position="1"/>
        <end position="13"/>
    </location>
</feature>
<dbReference type="InParanoid" id="A0A672K8K3"/>
<evidence type="ECO:0000256" key="1">
    <source>
        <dbReference type="SAM" id="MobiDB-lite"/>
    </source>
</evidence>
<dbReference type="InterPro" id="IPR034607">
    <property type="entry name" value="CCDC127"/>
</dbReference>
<dbReference type="Proteomes" id="UP000472262">
    <property type="component" value="Unassembled WGS sequence"/>
</dbReference>
<dbReference type="PANTHER" id="PTHR31958">
    <property type="entry name" value="COILED-COIL DOMAIN-CONTAINING PROTEIN 127"/>
    <property type="match status" value="1"/>
</dbReference>
<dbReference type="OMA" id="CANLFNT"/>
<evidence type="ECO:0000313" key="3">
    <source>
        <dbReference type="Proteomes" id="UP000472262"/>
    </source>
</evidence>
<reference evidence="2" key="1">
    <citation type="submission" date="2025-08" db="UniProtKB">
        <authorList>
            <consortium name="Ensembl"/>
        </authorList>
    </citation>
    <scope>IDENTIFICATION</scope>
</reference>
<feature type="region of interest" description="Disordered" evidence="1">
    <location>
        <begin position="1"/>
        <end position="22"/>
    </location>
</feature>